<evidence type="ECO:0000313" key="3">
    <source>
        <dbReference type="EMBL" id="OAI14516.1"/>
    </source>
</evidence>
<organism evidence="3 4">
    <name type="scientific">Methylomonas lenta</name>
    <dbReference type="NCBI Taxonomy" id="980561"/>
    <lineage>
        <taxon>Bacteria</taxon>
        <taxon>Pseudomonadati</taxon>
        <taxon>Pseudomonadota</taxon>
        <taxon>Gammaproteobacteria</taxon>
        <taxon>Methylococcales</taxon>
        <taxon>Methylococcaceae</taxon>
        <taxon>Methylomonas</taxon>
    </lineage>
</organism>
<keyword evidence="1" id="KW-0732">Signal</keyword>
<dbReference type="PROSITE" id="PS51208">
    <property type="entry name" value="AUTOTRANSPORTER"/>
    <property type="match status" value="1"/>
</dbReference>
<keyword evidence="4" id="KW-1185">Reference proteome</keyword>
<dbReference type="OrthoDB" id="5699539at2"/>
<protein>
    <recommendedName>
        <fullName evidence="2">Autotransporter domain-containing protein</fullName>
    </recommendedName>
</protein>
<evidence type="ECO:0000259" key="2">
    <source>
        <dbReference type="PROSITE" id="PS51208"/>
    </source>
</evidence>
<feature type="signal peptide" evidence="1">
    <location>
        <begin position="1"/>
        <end position="24"/>
    </location>
</feature>
<sequence>MSIDNLYKKGLGLFLLCSSTSSSADTLSSDVTWSVIGRSVSISQPSFSAVGSGSFSANSATVSSGSSVTLAGSFNIQEGDTSYCPYCIIQLYTAWISPAQPGSAGFFSGIIYPGFGSQSGLILNQEFQSPPATTLLAPKVPGTYFIGLGSTLDFDYQPNVGGSFGNDSDGQPGFAPFQVTVTPISIGSNNPTRNTLITNPGFYYSTSGSFINDGTLINNNANLTHSTGIFSNNSLFSNQGAFNNTGTLTNQGIINNAGVINNQANLTNLTSGNLNIQTGGALNNIGSLTNQGTINNAGDLINQGNLINTGELNNSGLITNTGQFNLATTGQLKGSGNFYNTAQGIVEITGLDPHVIEGNVTNEGVFKVTDSSVSFTGNFSNSARYESDPSTNLFNNLSIGTDGYLVADSGDTFIITGDFNNASTQNTLWNTANADLIFTGPVSTQHTMGLAGVDLGITGTAPANNFSWNSITLSSGNMLQLIDGNSTPGAALYTSRVILPDGVNQLSSISSNYNIYFDPTLPENQYLLGTVLPFGSGNGQITPWNLVPFASDTITDSALTTNQEDFATALNQGCSAPTGSLIDRCIQLQQLSLSQQKAAVDSLTPDQVPSQMAGPVKFSSTRMDAPLARLASIRGGGGSSPLSFNFNGVQMSTSQLAQALGLNTLGGAAGDDNELFRDSPLGFFVQTRLNFGKQQNTFWDRGFNSQAQTVTVGADYRINDNLVSGLAFNYTHSATDYVDSAGHMNSDTFMGAVYGSYFLPKDFYLDWVANYGGNQYAFNRQYAYQGFNGQSNADSTGDQYSFALSSGKDVSWQEWVIGPYLRMEYLGMHIKGYQEQGGDGFDLTTSAQTNQSLISSLGTQIGYAISTSWGVITPAVRVEWDHQYLNDNRLIEMRLSQAAPGFGNFIVQTGDPDRDYANLGGSVSATLPNGGAGFIRYETRLGQAYVSNHIVEVGVRLSF</sequence>
<feature type="domain" description="Autotransporter" evidence="2">
    <location>
        <begin position="676"/>
        <end position="959"/>
    </location>
</feature>
<dbReference type="RefSeq" id="WP_066983065.1">
    <property type="nucleotide sequence ID" value="NZ_LUUI01000109.1"/>
</dbReference>
<dbReference type="SMART" id="SM00869">
    <property type="entry name" value="Autotransporter"/>
    <property type="match status" value="1"/>
</dbReference>
<dbReference type="InterPro" id="IPR005546">
    <property type="entry name" value="Autotransporte_beta"/>
</dbReference>
<dbReference type="InterPro" id="IPR036709">
    <property type="entry name" value="Autotransporte_beta_dom_sf"/>
</dbReference>
<dbReference type="STRING" id="980561.A1359_10615"/>
<dbReference type="Gene3D" id="2.40.128.130">
    <property type="entry name" value="Autotransporter beta-domain"/>
    <property type="match status" value="1"/>
</dbReference>
<name>A0A177N8Y6_9GAMM</name>
<dbReference type="EMBL" id="LUUI01000109">
    <property type="protein sequence ID" value="OAI14516.1"/>
    <property type="molecule type" value="Genomic_DNA"/>
</dbReference>
<gene>
    <name evidence="3" type="ORF">A1359_10615</name>
</gene>
<evidence type="ECO:0000313" key="4">
    <source>
        <dbReference type="Proteomes" id="UP000078476"/>
    </source>
</evidence>
<accession>A0A177N8Y6</accession>
<dbReference type="SUPFAM" id="SSF103515">
    <property type="entry name" value="Autotransporter"/>
    <property type="match status" value="1"/>
</dbReference>
<dbReference type="Pfam" id="PF03797">
    <property type="entry name" value="Autotransporter"/>
    <property type="match status" value="1"/>
</dbReference>
<dbReference type="AlphaFoldDB" id="A0A177N8Y6"/>
<proteinExistence type="predicted"/>
<reference evidence="3 4" key="1">
    <citation type="submission" date="2016-03" db="EMBL/GenBank/DDBJ databases">
        <authorList>
            <person name="Ploux O."/>
        </authorList>
    </citation>
    <scope>NUCLEOTIDE SEQUENCE [LARGE SCALE GENOMIC DNA]</scope>
    <source>
        <strain evidence="3 4">R-45370</strain>
    </source>
</reference>
<feature type="chain" id="PRO_5008068887" description="Autotransporter domain-containing protein" evidence="1">
    <location>
        <begin position="25"/>
        <end position="959"/>
    </location>
</feature>
<dbReference type="Proteomes" id="UP000078476">
    <property type="component" value="Unassembled WGS sequence"/>
</dbReference>
<evidence type="ECO:0000256" key="1">
    <source>
        <dbReference type="SAM" id="SignalP"/>
    </source>
</evidence>
<comment type="caution">
    <text evidence="3">The sequence shown here is derived from an EMBL/GenBank/DDBJ whole genome shotgun (WGS) entry which is preliminary data.</text>
</comment>